<protein>
    <recommendedName>
        <fullName evidence="5">Lipoprotein</fullName>
    </recommendedName>
</protein>
<name>A0ABV9Q5Q4_9BACL</name>
<feature type="compositionally biased region" description="Polar residues" evidence="1">
    <location>
        <begin position="23"/>
        <end position="34"/>
    </location>
</feature>
<dbReference type="Proteomes" id="UP001596002">
    <property type="component" value="Unassembled WGS sequence"/>
</dbReference>
<keyword evidence="2" id="KW-0732">Signal</keyword>
<feature type="region of interest" description="Disordered" evidence="1">
    <location>
        <begin position="23"/>
        <end position="54"/>
    </location>
</feature>
<evidence type="ECO:0000313" key="3">
    <source>
        <dbReference type="EMBL" id="MFC4769248.1"/>
    </source>
</evidence>
<feature type="compositionally biased region" description="Acidic residues" evidence="1">
    <location>
        <begin position="35"/>
        <end position="50"/>
    </location>
</feature>
<dbReference type="EMBL" id="JBHSHC010000120">
    <property type="protein sequence ID" value="MFC4769248.1"/>
    <property type="molecule type" value="Genomic_DNA"/>
</dbReference>
<dbReference type="PROSITE" id="PS51257">
    <property type="entry name" value="PROKAR_LIPOPROTEIN"/>
    <property type="match status" value="1"/>
</dbReference>
<accession>A0ABV9Q5Q4</accession>
<dbReference type="RefSeq" id="WP_380027550.1">
    <property type="nucleotide sequence ID" value="NZ_JBHSHC010000120.1"/>
</dbReference>
<organism evidence="3 4">
    <name type="scientific">Effusibacillus consociatus</name>
    <dbReference type="NCBI Taxonomy" id="1117041"/>
    <lineage>
        <taxon>Bacteria</taxon>
        <taxon>Bacillati</taxon>
        <taxon>Bacillota</taxon>
        <taxon>Bacilli</taxon>
        <taxon>Bacillales</taxon>
        <taxon>Alicyclobacillaceae</taxon>
        <taxon>Effusibacillus</taxon>
    </lineage>
</organism>
<evidence type="ECO:0000313" key="4">
    <source>
        <dbReference type="Proteomes" id="UP001596002"/>
    </source>
</evidence>
<feature type="chain" id="PRO_5045102465" description="Lipoprotein" evidence="2">
    <location>
        <begin position="27"/>
        <end position="124"/>
    </location>
</feature>
<evidence type="ECO:0008006" key="5">
    <source>
        <dbReference type="Google" id="ProtNLM"/>
    </source>
</evidence>
<reference evidence="4" key="1">
    <citation type="journal article" date="2019" name="Int. J. Syst. Evol. Microbiol.">
        <title>The Global Catalogue of Microorganisms (GCM) 10K type strain sequencing project: providing services to taxonomists for standard genome sequencing and annotation.</title>
        <authorList>
            <consortium name="The Broad Institute Genomics Platform"/>
            <consortium name="The Broad Institute Genome Sequencing Center for Infectious Disease"/>
            <person name="Wu L."/>
            <person name="Ma J."/>
        </authorList>
    </citation>
    <scope>NUCLEOTIDE SEQUENCE [LARGE SCALE GENOMIC DNA]</scope>
    <source>
        <strain evidence="4">WYCCWR 12678</strain>
    </source>
</reference>
<comment type="caution">
    <text evidence="3">The sequence shown here is derived from an EMBL/GenBank/DDBJ whole genome shotgun (WGS) entry which is preliminary data.</text>
</comment>
<feature type="compositionally biased region" description="Low complexity" evidence="1">
    <location>
        <begin position="73"/>
        <end position="99"/>
    </location>
</feature>
<feature type="signal peptide" evidence="2">
    <location>
        <begin position="1"/>
        <end position="26"/>
    </location>
</feature>
<evidence type="ECO:0000256" key="2">
    <source>
        <dbReference type="SAM" id="SignalP"/>
    </source>
</evidence>
<sequence>MSNKTNRLVGLFTAAALSLTAGCSSAQPAGNTTVQDDDCLDENNDGYCDDDGSRVGSSYFYKNGKKYFKKMHSGVSTSSSGVSSGSSYTNPSSSGSSNSAGIPNGTPASGSKGGIGSSGGSSTS</sequence>
<evidence type="ECO:0000256" key="1">
    <source>
        <dbReference type="SAM" id="MobiDB-lite"/>
    </source>
</evidence>
<gene>
    <name evidence="3" type="ORF">ACFO8Q_18115</name>
</gene>
<feature type="compositionally biased region" description="Gly residues" evidence="1">
    <location>
        <begin position="111"/>
        <end position="124"/>
    </location>
</feature>
<feature type="region of interest" description="Disordered" evidence="1">
    <location>
        <begin position="72"/>
        <end position="124"/>
    </location>
</feature>
<proteinExistence type="predicted"/>
<keyword evidence="4" id="KW-1185">Reference proteome</keyword>